<dbReference type="PANTHER" id="PTHR44942">
    <property type="entry name" value="METHYLTRANSF_11 DOMAIN-CONTAINING PROTEIN"/>
    <property type="match status" value="1"/>
</dbReference>
<dbReference type="SUPFAM" id="SSF53335">
    <property type="entry name" value="S-adenosyl-L-methionine-dependent methyltransferases"/>
    <property type="match status" value="1"/>
</dbReference>
<organism evidence="5 6">
    <name type="scientific">Myxococcus xanthus</name>
    <dbReference type="NCBI Taxonomy" id="34"/>
    <lineage>
        <taxon>Bacteria</taxon>
        <taxon>Pseudomonadati</taxon>
        <taxon>Myxococcota</taxon>
        <taxon>Myxococcia</taxon>
        <taxon>Myxococcales</taxon>
        <taxon>Cystobacterineae</taxon>
        <taxon>Myxococcaceae</taxon>
        <taxon>Myxococcus</taxon>
    </lineage>
</organism>
<evidence type="ECO:0000259" key="4">
    <source>
        <dbReference type="Pfam" id="PF08241"/>
    </source>
</evidence>
<accession>A0AAF1D827</accession>
<feature type="domain" description="Methyltransferase type 11" evidence="4">
    <location>
        <begin position="49"/>
        <end position="143"/>
    </location>
</feature>
<dbReference type="InterPro" id="IPR013216">
    <property type="entry name" value="Methyltransf_11"/>
</dbReference>
<keyword evidence="2 5" id="KW-0489">Methyltransferase</keyword>
<dbReference type="InterPro" id="IPR051052">
    <property type="entry name" value="Diverse_substrate_MTase"/>
</dbReference>
<dbReference type="InterPro" id="IPR029063">
    <property type="entry name" value="SAM-dependent_MTases_sf"/>
</dbReference>
<dbReference type="GO" id="GO:0008757">
    <property type="term" value="F:S-adenosylmethionine-dependent methyltransferase activity"/>
    <property type="evidence" value="ECO:0007669"/>
    <property type="project" value="InterPro"/>
</dbReference>
<dbReference type="AlphaFoldDB" id="A0AAF1D827"/>
<comment type="similarity">
    <text evidence="1">Belongs to the methyltransferase superfamily.</text>
</comment>
<proteinExistence type="inferred from homology"/>
<keyword evidence="3" id="KW-0808">Transferase</keyword>
<evidence type="ECO:0000256" key="3">
    <source>
        <dbReference type="ARBA" id="ARBA00022679"/>
    </source>
</evidence>
<dbReference type="Gene3D" id="3.40.50.150">
    <property type="entry name" value="Vaccinia Virus protein VP39"/>
    <property type="match status" value="1"/>
</dbReference>
<sequence>MCPRGEEPVMQVDFGRTSSDYVRHRAGFPEAFFERLDKEGLLRQGLRAVDLGTGTGTVARGLAQRGAVVTGLDVSADMLDAARGLAAGMGLGIDFRQAPAENTGLPSQAFDLVVAGQCWHWFDRPAAAREAARLLVPGGRLVIAHFDWLPLPGNVVEATEWLIERFNPGAPAPFVPLSQSSGVYPPWFRDAAEAGFTRLTSFSFDVSVSYSHRAWRGRIRASAKVGASVPATTVSRFDAALADLLAGSFPADPLDIPHRVFALLATRP</sequence>
<dbReference type="Proteomes" id="UP000320179">
    <property type="component" value="Chromosome"/>
</dbReference>
<evidence type="ECO:0000313" key="5">
    <source>
        <dbReference type="EMBL" id="QDE65871.1"/>
    </source>
</evidence>
<gene>
    <name evidence="5" type="ORF">BHS09_01990</name>
</gene>
<dbReference type="EMBL" id="CP017174">
    <property type="protein sequence ID" value="QDE65871.1"/>
    <property type="molecule type" value="Genomic_DNA"/>
</dbReference>
<protein>
    <submittedName>
        <fullName evidence="5">Methyltransferase</fullName>
    </submittedName>
</protein>
<reference evidence="5 6" key="1">
    <citation type="journal article" date="2019" name="Science">
        <title>Social genes are selection hotspots in kin groups of a soil microbe.</title>
        <authorList>
            <person name="Wielgoss S."/>
            <person name="Wolfensberger R."/>
            <person name="Sun L."/>
            <person name="Fiegna F."/>
            <person name="Velicer G.J."/>
        </authorList>
    </citation>
    <scope>NUCLEOTIDE SEQUENCE [LARGE SCALE GENOMIC DNA]</scope>
    <source>
        <strain evidence="5 6">MC3.5.9c15</strain>
    </source>
</reference>
<evidence type="ECO:0000256" key="2">
    <source>
        <dbReference type="ARBA" id="ARBA00022603"/>
    </source>
</evidence>
<dbReference type="GO" id="GO:0032259">
    <property type="term" value="P:methylation"/>
    <property type="evidence" value="ECO:0007669"/>
    <property type="project" value="UniProtKB-KW"/>
</dbReference>
<dbReference type="PANTHER" id="PTHR44942:SF4">
    <property type="entry name" value="METHYLTRANSFERASE TYPE 11 DOMAIN-CONTAINING PROTEIN"/>
    <property type="match status" value="1"/>
</dbReference>
<name>A0AAF1D827_MYXXA</name>
<evidence type="ECO:0000256" key="1">
    <source>
        <dbReference type="ARBA" id="ARBA00008361"/>
    </source>
</evidence>
<evidence type="ECO:0000313" key="6">
    <source>
        <dbReference type="Proteomes" id="UP000320179"/>
    </source>
</evidence>
<dbReference type="Pfam" id="PF08241">
    <property type="entry name" value="Methyltransf_11"/>
    <property type="match status" value="1"/>
</dbReference>
<dbReference type="CDD" id="cd02440">
    <property type="entry name" value="AdoMet_MTases"/>
    <property type="match status" value="1"/>
</dbReference>